<keyword evidence="4" id="KW-1185">Reference proteome</keyword>
<feature type="transmembrane region" description="Helical" evidence="2">
    <location>
        <begin position="137"/>
        <end position="157"/>
    </location>
</feature>
<dbReference type="AlphaFoldDB" id="A0A5C5WQ17"/>
<feature type="transmembrane region" description="Helical" evidence="2">
    <location>
        <begin position="470"/>
        <end position="490"/>
    </location>
</feature>
<dbReference type="EMBL" id="SJPK01000032">
    <property type="protein sequence ID" value="TWT52123.1"/>
    <property type="molecule type" value="Genomic_DNA"/>
</dbReference>
<comment type="caution">
    <text evidence="3">The sequence shown here is derived from an EMBL/GenBank/DDBJ whole genome shotgun (WGS) entry which is preliminary data.</text>
</comment>
<feature type="transmembrane region" description="Helical" evidence="2">
    <location>
        <begin position="178"/>
        <end position="201"/>
    </location>
</feature>
<keyword evidence="2" id="KW-0472">Membrane</keyword>
<feature type="transmembrane region" description="Helical" evidence="2">
    <location>
        <begin position="35"/>
        <end position="55"/>
    </location>
</feature>
<feature type="transmembrane region" description="Helical" evidence="2">
    <location>
        <begin position="410"/>
        <end position="433"/>
    </location>
</feature>
<name>A0A5C5WQ17_9BACT</name>
<feature type="transmembrane region" description="Helical" evidence="2">
    <location>
        <begin position="87"/>
        <end position="110"/>
    </location>
</feature>
<feature type="transmembrane region" description="Helical" evidence="2">
    <location>
        <begin position="281"/>
        <end position="298"/>
    </location>
</feature>
<accession>A0A5C5WQ17</accession>
<evidence type="ECO:0000256" key="1">
    <source>
        <dbReference type="SAM" id="MobiDB-lite"/>
    </source>
</evidence>
<gene>
    <name evidence="3" type="ORF">CA85_50910</name>
</gene>
<evidence type="ECO:0000313" key="3">
    <source>
        <dbReference type="EMBL" id="TWT52123.1"/>
    </source>
</evidence>
<feature type="region of interest" description="Disordered" evidence="1">
    <location>
        <begin position="1"/>
        <end position="24"/>
    </location>
</feature>
<evidence type="ECO:0000256" key="2">
    <source>
        <dbReference type="SAM" id="Phobius"/>
    </source>
</evidence>
<evidence type="ECO:0000313" key="4">
    <source>
        <dbReference type="Proteomes" id="UP000318053"/>
    </source>
</evidence>
<keyword evidence="2" id="KW-1133">Transmembrane helix</keyword>
<protein>
    <submittedName>
        <fullName evidence="3">Uncharacterized protein</fullName>
    </submittedName>
</protein>
<feature type="transmembrane region" description="Helical" evidence="2">
    <location>
        <begin position="445"/>
        <end position="464"/>
    </location>
</feature>
<feature type="transmembrane region" description="Helical" evidence="2">
    <location>
        <begin position="61"/>
        <end position="80"/>
    </location>
</feature>
<feature type="transmembrane region" description="Helical" evidence="2">
    <location>
        <begin position="253"/>
        <end position="269"/>
    </location>
</feature>
<sequence length="500" mass="54823">MRQKEAKPLTKTVDPNALQPTTTTRSDMRIKENSVVHAMLIFNAIAIVLFCMLPGLQILKWMWLAFCLQGIFSFALICNLPHSSWAMLLAPSSLAVTYLSISFGLGAFALRSDVATTLRDTRAGVGFWYSLSSSAPTIAGVLLGSIYLITLSFIANWRSKGRDMLSQGLPGMPSRSTFIVVCIAVALLVTFSVFPLNLSVLGASDDISYPVRLLCCIALFAACQNRRPLVRYAVYLAAAAPMAMMSFHSKREALFVVIAAITVELMAHNEPLKVSFRRIGLALLAASVVFVFILWASVMRGYGGYHPTSAIEGVRYIPQYVQEPYFIETATSNFETNSTISHTANCIHMIRTGELKMQWGATLCKFVFLPVPRRYFPGKPESMIAVYTQHVASKFYEIGGSFPVTLPGELYANFGIPGLVLVVPLFMVLDSFFFSAARSIGEDPFGFSVLLAVYLGSSSVMLVRGSGLDIYIVYAAIAAVPAIVFGVVAGRRLPWRIRIN</sequence>
<proteinExistence type="predicted"/>
<reference evidence="3 4" key="1">
    <citation type="submission" date="2019-02" db="EMBL/GenBank/DDBJ databases">
        <title>Deep-cultivation of Planctomycetes and their phenomic and genomic characterization uncovers novel biology.</title>
        <authorList>
            <person name="Wiegand S."/>
            <person name="Jogler M."/>
            <person name="Boedeker C."/>
            <person name="Pinto D."/>
            <person name="Vollmers J."/>
            <person name="Rivas-Marin E."/>
            <person name="Kohn T."/>
            <person name="Peeters S.H."/>
            <person name="Heuer A."/>
            <person name="Rast P."/>
            <person name="Oberbeckmann S."/>
            <person name="Bunk B."/>
            <person name="Jeske O."/>
            <person name="Meyerdierks A."/>
            <person name="Storesund J.E."/>
            <person name="Kallscheuer N."/>
            <person name="Luecker S."/>
            <person name="Lage O.M."/>
            <person name="Pohl T."/>
            <person name="Merkel B.J."/>
            <person name="Hornburger P."/>
            <person name="Mueller R.-W."/>
            <person name="Bruemmer F."/>
            <person name="Labrenz M."/>
            <person name="Spormann A.M."/>
            <person name="Op Den Camp H."/>
            <person name="Overmann J."/>
            <person name="Amann R."/>
            <person name="Jetten M.S.M."/>
            <person name="Mascher T."/>
            <person name="Medema M.H."/>
            <person name="Devos D.P."/>
            <person name="Kaster A.-K."/>
            <person name="Ovreas L."/>
            <person name="Rohde M."/>
            <person name="Galperin M.Y."/>
            <person name="Jogler C."/>
        </authorList>
    </citation>
    <scope>NUCLEOTIDE SEQUENCE [LARGE SCALE GENOMIC DNA]</scope>
    <source>
        <strain evidence="3 4">CA85</strain>
    </source>
</reference>
<dbReference type="Proteomes" id="UP000318053">
    <property type="component" value="Unassembled WGS sequence"/>
</dbReference>
<organism evidence="3 4">
    <name type="scientific">Allorhodopirellula solitaria</name>
    <dbReference type="NCBI Taxonomy" id="2527987"/>
    <lineage>
        <taxon>Bacteria</taxon>
        <taxon>Pseudomonadati</taxon>
        <taxon>Planctomycetota</taxon>
        <taxon>Planctomycetia</taxon>
        <taxon>Pirellulales</taxon>
        <taxon>Pirellulaceae</taxon>
        <taxon>Allorhodopirellula</taxon>
    </lineage>
</organism>
<keyword evidence="2" id="KW-0812">Transmembrane</keyword>